<evidence type="ECO:0000313" key="1">
    <source>
        <dbReference type="EMBL" id="XCF09984.1"/>
    </source>
</evidence>
<reference evidence="1" key="1">
    <citation type="journal article" date="2020" name="Int. J. Syst. Evol. Microbiol.">
        <title>Notification of changes in taxonomic opinion previously published outside the IJSEM.</title>
        <authorList>
            <person name="Oren A."/>
            <person name="Garrity G."/>
        </authorList>
    </citation>
    <scope>NUCLEOTIDE SEQUENCE</scope>
    <source>
        <strain evidence="1">TCYB15</strain>
    </source>
</reference>
<dbReference type="KEGG" id="suly:ABM428_12950"/>
<dbReference type="Pfam" id="PF09898">
    <property type="entry name" value="DUF2125"/>
    <property type="match status" value="1"/>
</dbReference>
<accession>A0AAU8C216</accession>
<name>A0AAU8C216_9RHOB</name>
<reference evidence="1" key="2">
    <citation type="submission" date="2024-06" db="EMBL/GenBank/DDBJ databases">
        <authorList>
            <person name="Deng Y."/>
        </authorList>
    </citation>
    <scope>NUCLEOTIDE SEQUENCE</scope>
    <source>
        <strain evidence="1">TCYB15</strain>
    </source>
</reference>
<sequence>MLGKMGKVVLVIVVLAAVWCGWWVAASSGLQRGIAKLIETRRAAGWQADVGEMKKQGFPTRLHTRLTDVTLTPPAQNAGRGIASAVAAKRIDISTPAYWPGYVTVASPYIELGLSGPNLRAMLSAEDVTTDLRLRPSVSGQLDRLTLDGGAWVLDLPVTGPVEGRGLNVSAVQQTVGQPIYDLALDAQNVTPSAALRGLFGLPDDWAEAFDTVTAKATITFDRLWDRKALGRTRPQPRVIDLRHAELAWGDIALSLRGTIAVAEDGLATGTLSVAAQDWPTMLTMVESAGYIPPNFRPQAEQMLKGLAQMSGNTDALDLDITVKDGKMSMGFIPLGRAPKIILR</sequence>
<proteinExistence type="predicted"/>
<dbReference type="AlphaFoldDB" id="A0AAU8C216"/>
<dbReference type="RefSeq" id="WP_353628002.1">
    <property type="nucleotide sequence ID" value="NZ_CP159193.1"/>
</dbReference>
<dbReference type="EMBL" id="CP159193">
    <property type="protein sequence ID" value="XCF09984.1"/>
    <property type="molecule type" value="Genomic_DNA"/>
</dbReference>
<dbReference type="InterPro" id="IPR018666">
    <property type="entry name" value="DUF2125"/>
</dbReference>
<organism evidence="1">
    <name type="scientific">Sulfitobacter sp. TCYB15</name>
    <dbReference type="NCBI Taxonomy" id="3229275"/>
    <lineage>
        <taxon>Bacteria</taxon>
        <taxon>Pseudomonadati</taxon>
        <taxon>Pseudomonadota</taxon>
        <taxon>Alphaproteobacteria</taxon>
        <taxon>Rhodobacterales</taxon>
        <taxon>Roseobacteraceae</taxon>
        <taxon>Sulfitobacter</taxon>
    </lineage>
</organism>
<protein>
    <submittedName>
        <fullName evidence="1">DUF2125 domain-containing protein</fullName>
    </submittedName>
</protein>
<gene>
    <name evidence="1" type="ORF">ABM428_12950</name>
</gene>